<evidence type="ECO:0000256" key="2">
    <source>
        <dbReference type="ARBA" id="ARBA00005025"/>
    </source>
</evidence>
<keyword evidence="9" id="KW-1185">Reference proteome</keyword>
<dbReference type="PANTHER" id="PTHR30239">
    <property type="entry name" value="ACETOLACTATE SYNTHASE SMALL SUBUNIT"/>
    <property type="match status" value="1"/>
</dbReference>
<dbReference type="Gene3D" id="3.30.70.260">
    <property type="match status" value="2"/>
</dbReference>
<dbReference type="InterPro" id="IPR039557">
    <property type="entry name" value="AHAS_ACT"/>
</dbReference>
<gene>
    <name evidence="8" type="ORF">WJX74_008743</name>
</gene>
<accession>A0AAW1SGG5</accession>
<feature type="compositionally biased region" description="Low complexity" evidence="6">
    <location>
        <begin position="321"/>
        <end position="334"/>
    </location>
</feature>
<dbReference type="InterPro" id="IPR054480">
    <property type="entry name" value="AHAS_small-like_ACT"/>
</dbReference>
<dbReference type="InterPro" id="IPR045865">
    <property type="entry name" value="ACT-like_dom_sf"/>
</dbReference>
<dbReference type="InterPro" id="IPR027271">
    <property type="entry name" value="Acetolactate_synth/TF_NikR_C"/>
</dbReference>
<keyword evidence="4" id="KW-0028">Amino-acid biosynthesis</keyword>
<feature type="compositionally biased region" description="Low complexity" evidence="6">
    <location>
        <begin position="271"/>
        <end position="290"/>
    </location>
</feature>
<evidence type="ECO:0000256" key="3">
    <source>
        <dbReference type="ARBA" id="ARBA00006341"/>
    </source>
</evidence>
<dbReference type="GO" id="GO:1990610">
    <property type="term" value="F:acetolactate synthase regulator activity"/>
    <property type="evidence" value="ECO:0007669"/>
    <property type="project" value="InterPro"/>
</dbReference>
<evidence type="ECO:0000256" key="5">
    <source>
        <dbReference type="ARBA" id="ARBA00023304"/>
    </source>
</evidence>
<dbReference type="GO" id="GO:0009097">
    <property type="term" value="P:isoleucine biosynthetic process"/>
    <property type="evidence" value="ECO:0007669"/>
    <property type="project" value="TreeGrafter"/>
</dbReference>
<name>A0AAW1SGG5_9CHLO</name>
<dbReference type="GO" id="GO:0005829">
    <property type="term" value="C:cytosol"/>
    <property type="evidence" value="ECO:0007669"/>
    <property type="project" value="TreeGrafter"/>
</dbReference>
<evidence type="ECO:0000256" key="4">
    <source>
        <dbReference type="ARBA" id="ARBA00022605"/>
    </source>
</evidence>
<comment type="pathway">
    <text evidence="2">Amino-acid biosynthesis; L-valine biosynthesis; L-valine from pyruvate: step 1/4.</text>
</comment>
<dbReference type="InterPro" id="IPR019455">
    <property type="entry name" value="Acetolactate_synth_ssu_C"/>
</dbReference>
<evidence type="ECO:0000313" key="8">
    <source>
        <dbReference type="EMBL" id="KAK9844927.1"/>
    </source>
</evidence>
<dbReference type="Pfam" id="PF10369">
    <property type="entry name" value="ALS_ss_C"/>
    <property type="match status" value="2"/>
</dbReference>
<evidence type="ECO:0000259" key="7">
    <source>
        <dbReference type="PROSITE" id="PS51671"/>
    </source>
</evidence>
<dbReference type="GO" id="GO:0003984">
    <property type="term" value="F:acetolactate synthase activity"/>
    <property type="evidence" value="ECO:0007669"/>
    <property type="project" value="TreeGrafter"/>
</dbReference>
<evidence type="ECO:0000256" key="1">
    <source>
        <dbReference type="ARBA" id="ARBA00004974"/>
    </source>
</evidence>
<reference evidence="8 9" key="1">
    <citation type="journal article" date="2024" name="Nat. Commun.">
        <title>Phylogenomics reveals the evolutionary origins of lichenization in chlorophyte algae.</title>
        <authorList>
            <person name="Puginier C."/>
            <person name="Libourel C."/>
            <person name="Otte J."/>
            <person name="Skaloud P."/>
            <person name="Haon M."/>
            <person name="Grisel S."/>
            <person name="Petersen M."/>
            <person name="Berrin J.G."/>
            <person name="Delaux P.M."/>
            <person name="Dal Grande F."/>
            <person name="Keller J."/>
        </authorList>
    </citation>
    <scope>NUCLEOTIDE SEQUENCE [LARGE SCALE GENOMIC DNA]</scope>
    <source>
        <strain evidence="8 9">SAG 2145</strain>
    </source>
</reference>
<organism evidence="8 9">
    <name type="scientific">Apatococcus lobatus</name>
    <dbReference type="NCBI Taxonomy" id="904363"/>
    <lineage>
        <taxon>Eukaryota</taxon>
        <taxon>Viridiplantae</taxon>
        <taxon>Chlorophyta</taxon>
        <taxon>core chlorophytes</taxon>
        <taxon>Trebouxiophyceae</taxon>
        <taxon>Chlorellales</taxon>
        <taxon>Chlorellaceae</taxon>
        <taxon>Apatococcus</taxon>
    </lineage>
</organism>
<feature type="domain" description="ACT" evidence="7">
    <location>
        <begin position="399"/>
        <end position="473"/>
    </location>
</feature>
<dbReference type="CDD" id="cd04878">
    <property type="entry name" value="ACT_AHAS"/>
    <property type="match status" value="2"/>
</dbReference>
<keyword evidence="5" id="KW-0100">Branched-chain amino acid biosynthesis</keyword>
<feature type="region of interest" description="Disordered" evidence="6">
    <location>
        <begin position="265"/>
        <end position="306"/>
    </location>
</feature>
<dbReference type="FunFam" id="3.30.70.1150:FF:000001">
    <property type="entry name" value="Acetolactate synthase small subunit"/>
    <property type="match status" value="1"/>
</dbReference>
<dbReference type="AlphaFoldDB" id="A0AAW1SGG5"/>
<dbReference type="Gene3D" id="3.30.70.1150">
    <property type="entry name" value="ACT-like. Chain A, domain 2"/>
    <property type="match status" value="2"/>
</dbReference>
<comment type="pathway">
    <text evidence="1">Amino-acid biosynthesis; L-isoleucine biosynthesis; L-isoleucine from 2-oxobutanoate: step 1/4.</text>
</comment>
<proteinExistence type="inferred from homology"/>
<dbReference type="Proteomes" id="UP001438707">
    <property type="component" value="Unassembled WGS sequence"/>
</dbReference>
<sequence length="578" mass="62016">MAHCKGLGANSRGLAAVSELPCRPAALSWLAAAPSVPAHCHALHRTQRPSSCSMHASPAEATVDMAEVAQEAYNVYAYDPQPLGEGESKHVISVFVADESGMINRVAGVFARRGVNIESLAVGLNIDKALFTIALTGTDPAVANIVKQLAKLVKVRYVEDITDTRRVERELVLLKLNCPPGSQRTEVMQLIEIFRARVIDVSDSGMTVCVTGDAGKTMAMQRVLAKFGIAEIARTGKISLKRGDHLLEMGGWGDGVERRSKLEKLQRHLQEQQAQQAAAAEQQQHASQQADNGGEPAGSIEGGFGGIDEAMLQDDEVPMASPSSSHVDGSGTSSAVPTSPAEPDDAPGFSSRFAPQSKPSGESADVYAVDDDEGSFEVESRLDMAFQAAAGEADYEPVTLSILVDDIPGVLNQVTGVIARRGYNIQSLAVGTSETEGLSRITIVIPGTPSMIQKLTRQILKLISVSKVVNLTAIPFTQRELMLVKVRCKRAQRGEIRDLADVFHGTIADVGPNTITVEIQGKDEKMGSLQELLAPYGILEIARTGRVALSRDSGINTQFLQRMKLQPLRTQRVPTLQQ</sequence>
<comment type="similarity">
    <text evidence="3">Belongs to the acetolactate synthase small subunit family.</text>
</comment>
<dbReference type="PROSITE" id="PS51671">
    <property type="entry name" value="ACT"/>
    <property type="match status" value="2"/>
</dbReference>
<dbReference type="EMBL" id="JALJOS010000001">
    <property type="protein sequence ID" value="KAK9844927.1"/>
    <property type="molecule type" value="Genomic_DNA"/>
</dbReference>
<dbReference type="InterPro" id="IPR004789">
    <property type="entry name" value="Acetalactate_synth_ssu"/>
</dbReference>
<dbReference type="NCBIfam" id="NF008864">
    <property type="entry name" value="PRK11895.1"/>
    <property type="match status" value="2"/>
</dbReference>
<comment type="caution">
    <text evidence="8">The sequence shown here is derived from an EMBL/GenBank/DDBJ whole genome shotgun (WGS) entry which is preliminary data.</text>
</comment>
<dbReference type="InterPro" id="IPR002912">
    <property type="entry name" value="ACT_dom"/>
</dbReference>
<feature type="region of interest" description="Disordered" evidence="6">
    <location>
        <begin position="318"/>
        <end position="366"/>
    </location>
</feature>
<protein>
    <recommendedName>
        <fullName evidence="7">ACT domain-containing protein</fullName>
    </recommendedName>
</protein>
<dbReference type="SUPFAM" id="SSF55021">
    <property type="entry name" value="ACT-like"/>
    <property type="match status" value="4"/>
</dbReference>
<evidence type="ECO:0000256" key="6">
    <source>
        <dbReference type="SAM" id="MobiDB-lite"/>
    </source>
</evidence>
<evidence type="ECO:0000313" key="9">
    <source>
        <dbReference type="Proteomes" id="UP001438707"/>
    </source>
</evidence>
<dbReference type="Pfam" id="PF22629">
    <property type="entry name" value="ACT_AHAS_ss"/>
    <property type="match status" value="2"/>
</dbReference>
<dbReference type="PANTHER" id="PTHR30239:SF0">
    <property type="entry name" value="ACETOLACTATE SYNTHASE SMALL SUBUNIT 1, CHLOROPLASTIC"/>
    <property type="match status" value="1"/>
</dbReference>
<feature type="domain" description="ACT" evidence="7">
    <location>
        <begin position="91"/>
        <end position="163"/>
    </location>
</feature>
<dbReference type="NCBIfam" id="TIGR00119">
    <property type="entry name" value="acolac_sm"/>
    <property type="match status" value="2"/>
</dbReference>
<dbReference type="GO" id="GO:0009099">
    <property type="term" value="P:L-valine biosynthetic process"/>
    <property type="evidence" value="ECO:0007669"/>
    <property type="project" value="TreeGrafter"/>
</dbReference>